<protein>
    <submittedName>
        <fullName evidence="2">Uncharacterized protein</fullName>
    </submittedName>
</protein>
<dbReference type="AlphaFoldDB" id="A0A5M8Q4B0"/>
<proteinExistence type="predicted"/>
<feature type="compositionally biased region" description="Basic and acidic residues" evidence="1">
    <location>
        <begin position="156"/>
        <end position="173"/>
    </location>
</feature>
<name>A0A5M8Q4B0_9LECA</name>
<feature type="region of interest" description="Disordered" evidence="1">
    <location>
        <begin position="34"/>
        <end position="181"/>
    </location>
</feature>
<evidence type="ECO:0000256" key="1">
    <source>
        <dbReference type="SAM" id="MobiDB-lite"/>
    </source>
</evidence>
<comment type="caution">
    <text evidence="2">The sequence shown here is derived from an EMBL/GenBank/DDBJ whole genome shotgun (WGS) entry which is preliminary data.</text>
</comment>
<dbReference type="Proteomes" id="UP000324767">
    <property type="component" value="Unassembled WGS sequence"/>
</dbReference>
<dbReference type="OrthoDB" id="5330808at2759"/>
<evidence type="ECO:0000313" key="2">
    <source>
        <dbReference type="EMBL" id="KAA6416240.1"/>
    </source>
</evidence>
<accession>A0A5M8Q4B0</accession>
<feature type="compositionally biased region" description="Polar residues" evidence="1">
    <location>
        <begin position="45"/>
        <end position="70"/>
    </location>
</feature>
<gene>
    <name evidence="2" type="ORF">FRX48_00960</name>
</gene>
<evidence type="ECO:0000313" key="3">
    <source>
        <dbReference type="Proteomes" id="UP000324767"/>
    </source>
</evidence>
<dbReference type="EMBL" id="VXIT01000001">
    <property type="protein sequence ID" value="KAA6416240.1"/>
    <property type="molecule type" value="Genomic_DNA"/>
</dbReference>
<organism evidence="2 3">
    <name type="scientific">Lasallia pustulata</name>
    <dbReference type="NCBI Taxonomy" id="136370"/>
    <lineage>
        <taxon>Eukaryota</taxon>
        <taxon>Fungi</taxon>
        <taxon>Dikarya</taxon>
        <taxon>Ascomycota</taxon>
        <taxon>Pezizomycotina</taxon>
        <taxon>Lecanoromycetes</taxon>
        <taxon>OSLEUM clade</taxon>
        <taxon>Umbilicariomycetidae</taxon>
        <taxon>Umbilicariales</taxon>
        <taxon>Umbilicariaceae</taxon>
        <taxon>Lasallia</taxon>
    </lineage>
</organism>
<feature type="compositionally biased region" description="Low complexity" evidence="1">
    <location>
        <begin position="71"/>
        <end position="101"/>
    </location>
</feature>
<feature type="region of interest" description="Disordered" evidence="1">
    <location>
        <begin position="362"/>
        <end position="387"/>
    </location>
</feature>
<reference evidence="2 3" key="1">
    <citation type="submission" date="2019-09" db="EMBL/GenBank/DDBJ databases">
        <title>The hologenome of the rock-dwelling lichen Lasallia pustulata.</title>
        <authorList>
            <person name="Greshake Tzovaras B."/>
            <person name="Segers F."/>
            <person name="Bicker A."/>
            <person name="Dal Grande F."/>
            <person name="Otte J."/>
            <person name="Hankeln T."/>
            <person name="Schmitt I."/>
            <person name="Ebersberger I."/>
        </authorList>
    </citation>
    <scope>NUCLEOTIDE SEQUENCE [LARGE SCALE GENOMIC DNA]</scope>
    <source>
        <strain evidence="2">A1-1</strain>
    </source>
</reference>
<feature type="compositionally biased region" description="Basic and acidic residues" evidence="1">
    <location>
        <begin position="138"/>
        <end position="150"/>
    </location>
</feature>
<sequence>MPSSTRGPASKKPELRQAHSVGWVWPRLRPIPAKHPLASVAGPPTASQSEPASSKRSYMSTSPRGSQSLRSPSQITLPPSPISPTQISLPPSPISPSQIALPPSPISSKTPGEKSRDSEIALTMDSSAPVASTVAADGSRRKSMMEKLTDSFRMTDQAKEEPISGRTRAREASAEGLSSAETNLSSWRRAIMASREQHNAMEDAWPYTSTPMSEAAIPVAAPTLAKAPTPVESAMKADESTPMEGGSPVERRWIIDTPSHSEEPFGVNFHSPVKEFVQPPSASPIISLPPPRITFQRATEDTEAREGFSAATGAESFNATEDVEHRESIPAATMAETLNATENMERREGVPADNLAETLNGLPGTSHPADVTNVLPEPVEGEPAPVLPPLKRRKLYLRKARNLAMRKTILQAMLGRQLADQTKPALRMLAHGERVLPTGSSVLDAAVVP</sequence>